<dbReference type="InterPro" id="IPR050155">
    <property type="entry name" value="HAD-like_hydrolase_sf"/>
</dbReference>
<dbReference type="PANTHER" id="PTHR43434">
    <property type="entry name" value="PHOSPHOGLYCOLATE PHOSPHATASE"/>
    <property type="match status" value="1"/>
</dbReference>
<dbReference type="InterPro" id="IPR036412">
    <property type="entry name" value="HAD-like_sf"/>
</dbReference>
<dbReference type="NCBIfam" id="TIGR01549">
    <property type="entry name" value="HAD-SF-IA-v1"/>
    <property type="match status" value="1"/>
</dbReference>
<dbReference type="AlphaFoldDB" id="A0A7X0TSH6"/>
<dbReference type="Gene3D" id="1.10.150.240">
    <property type="entry name" value="Putative phosphatase, domain 2"/>
    <property type="match status" value="1"/>
</dbReference>
<dbReference type="GO" id="GO:0006281">
    <property type="term" value="P:DNA repair"/>
    <property type="evidence" value="ECO:0007669"/>
    <property type="project" value="TreeGrafter"/>
</dbReference>
<keyword evidence="6" id="KW-1185">Reference proteome</keyword>
<dbReference type="InterPro" id="IPR023198">
    <property type="entry name" value="PGP-like_dom2"/>
</dbReference>
<gene>
    <name evidence="5" type="ORF">HNQ55_000622</name>
</gene>
<dbReference type="SFLD" id="SFLDG01129">
    <property type="entry name" value="C1.5:_HAD__Beta-PGM__Phosphata"/>
    <property type="match status" value="1"/>
</dbReference>
<dbReference type="FunFam" id="3.40.50.1000:FF:000022">
    <property type="entry name" value="Phosphoglycolate phosphatase"/>
    <property type="match status" value="1"/>
</dbReference>
<evidence type="ECO:0000256" key="3">
    <source>
        <dbReference type="ARBA" id="ARBA00022842"/>
    </source>
</evidence>
<keyword evidence="3" id="KW-0460">Magnesium</keyword>
<dbReference type="PRINTS" id="PR00413">
    <property type="entry name" value="HADHALOGNASE"/>
</dbReference>
<dbReference type="SUPFAM" id="SSF56784">
    <property type="entry name" value="HAD-like"/>
    <property type="match status" value="1"/>
</dbReference>
<dbReference type="InterPro" id="IPR006439">
    <property type="entry name" value="HAD-SF_hydro_IA"/>
</dbReference>
<proteinExistence type="predicted"/>
<dbReference type="GO" id="GO:0046872">
    <property type="term" value="F:metal ion binding"/>
    <property type="evidence" value="ECO:0007669"/>
    <property type="project" value="UniProtKB-KW"/>
</dbReference>
<dbReference type="NCBIfam" id="TIGR01509">
    <property type="entry name" value="HAD-SF-IA-v3"/>
    <property type="match status" value="1"/>
</dbReference>
<dbReference type="GO" id="GO:0005829">
    <property type="term" value="C:cytosol"/>
    <property type="evidence" value="ECO:0007669"/>
    <property type="project" value="TreeGrafter"/>
</dbReference>
<dbReference type="Proteomes" id="UP000537141">
    <property type="component" value="Unassembled WGS sequence"/>
</dbReference>
<dbReference type="InterPro" id="IPR023214">
    <property type="entry name" value="HAD_sf"/>
</dbReference>
<evidence type="ECO:0000313" key="6">
    <source>
        <dbReference type="Proteomes" id="UP000537141"/>
    </source>
</evidence>
<reference evidence="5 6" key="1">
    <citation type="submission" date="2020-08" db="EMBL/GenBank/DDBJ databases">
        <title>Genomic Encyclopedia of Type Strains, Phase IV (KMG-IV): sequencing the most valuable type-strain genomes for metagenomic binning, comparative biology and taxonomic classification.</title>
        <authorList>
            <person name="Goeker M."/>
        </authorList>
    </citation>
    <scope>NUCLEOTIDE SEQUENCE [LARGE SCALE GENOMIC DNA]</scope>
    <source>
        <strain evidence="5 6">DSM 26287</strain>
    </source>
</reference>
<dbReference type="Pfam" id="PF13419">
    <property type="entry name" value="HAD_2"/>
    <property type="match status" value="1"/>
</dbReference>
<dbReference type="RefSeq" id="WP_286287781.1">
    <property type="nucleotide sequence ID" value="NZ_AP027362.1"/>
</dbReference>
<dbReference type="SFLD" id="SFLDS00003">
    <property type="entry name" value="Haloacid_Dehalogenase"/>
    <property type="match status" value="1"/>
</dbReference>
<evidence type="ECO:0000313" key="5">
    <source>
        <dbReference type="EMBL" id="MBB6542144.1"/>
    </source>
</evidence>
<keyword evidence="1" id="KW-0479">Metal-binding</keyword>
<dbReference type="EMBL" id="JACHHU010000003">
    <property type="protein sequence ID" value="MBB6542144.1"/>
    <property type="molecule type" value="Genomic_DNA"/>
</dbReference>
<organism evidence="5 6">
    <name type="scientific">Thalassotalea piscium</name>
    <dbReference type="NCBI Taxonomy" id="1230533"/>
    <lineage>
        <taxon>Bacteria</taxon>
        <taxon>Pseudomonadati</taxon>
        <taxon>Pseudomonadota</taxon>
        <taxon>Gammaproteobacteria</taxon>
        <taxon>Alteromonadales</taxon>
        <taxon>Colwelliaceae</taxon>
        <taxon>Thalassotalea</taxon>
    </lineage>
</organism>
<sequence length="221" mass="24562">MSLPSATQAVLFDLDGTLLDTANDLGAALNHLLLQNNLPLVERSAYRPVASDGAKGLLELGFKDKLSAFNFQELRQQFLSYYENNIATHTSIYSGVIELIEYLKQHNITWGIVTNKPEDLTLKLLPNFPEFNDCQVIIGGDTLAKRKPDPEPLLHACKEMNVDPKHTLYVGDAPRDIEAGNAANMTTVIAQWGYINNLSDCNNWLSDFSCKSPLEIKALIK</sequence>
<comment type="caution">
    <text evidence="5">The sequence shown here is derived from an EMBL/GenBank/DDBJ whole genome shotgun (WGS) entry which is preliminary data.</text>
</comment>
<name>A0A7X0TSH6_9GAMM</name>
<dbReference type="SFLD" id="SFLDG01135">
    <property type="entry name" value="C1.5.6:_HAD__Beta-PGM__Phospha"/>
    <property type="match status" value="1"/>
</dbReference>
<accession>A0A7X0TSH6</accession>
<evidence type="ECO:0000256" key="2">
    <source>
        <dbReference type="ARBA" id="ARBA00022801"/>
    </source>
</evidence>
<protein>
    <submittedName>
        <fullName evidence="5">Phosphoglycolate phosphatase</fullName>
        <ecNumber evidence="5">3.1.3.18</ecNumber>
    </submittedName>
</protein>
<dbReference type="GO" id="GO:0008967">
    <property type="term" value="F:phosphoglycolate phosphatase activity"/>
    <property type="evidence" value="ECO:0007669"/>
    <property type="project" value="UniProtKB-EC"/>
</dbReference>
<dbReference type="EC" id="3.1.3.18" evidence="5"/>
<dbReference type="PANTHER" id="PTHR43434:SF23">
    <property type="entry name" value="PHOSPHOGLYCOLATE PHOSPHATASE"/>
    <property type="match status" value="1"/>
</dbReference>
<keyword evidence="2 5" id="KW-0378">Hydrolase</keyword>
<evidence type="ECO:0000256" key="1">
    <source>
        <dbReference type="ARBA" id="ARBA00022723"/>
    </source>
</evidence>
<keyword evidence="4" id="KW-0119">Carbohydrate metabolism</keyword>
<evidence type="ECO:0000256" key="4">
    <source>
        <dbReference type="ARBA" id="ARBA00023277"/>
    </source>
</evidence>
<dbReference type="Gene3D" id="3.40.50.1000">
    <property type="entry name" value="HAD superfamily/HAD-like"/>
    <property type="match status" value="1"/>
</dbReference>
<dbReference type="InterPro" id="IPR041492">
    <property type="entry name" value="HAD_2"/>
</dbReference>